<dbReference type="Proteomes" id="UP000287798">
    <property type="component" value="Unassembled WGS sequence"/>
</dbReference>
<sequence>MLTDLVADIQRMSTGGFVVVSIIVGVIVLVAFLAIWRNWSRARLIEDIPTARIRSAPQGYVELEGEAGLLPGPPIVAPLTGRQCVWYRYRIEHEEYSHDSKGRARSHWRTLDSGTSEGLFEIDDGTGRCVIDPDGAEVHPDDKDVWRGHSRWPSAGPPRRRGGLRFSAGDYRYTEERLLPGPLYAVGWFESIRSADGDLREATAALLRHWKQDQATLRARFDADGDGHIDAAEWGRARDAAQQEVIRERAHKASEPAVNLLRRPASRQQPYILSAHPQDHLSRRYRRRALGGLAATFIGVLALAFLLASRFGSQLY</sequence>
<dbReference type="RefSeq" id="WP_125180572.1">
    <property type="nucleotide sequence ID" value="NZ_QZMU01000001.1"/>
</dbReference>
<keyword evidence="4" id="KW-0808">Transferase</keyword>
<proteinExistence type="predicted"/>
<dbReference type="InterPro" id="IPR022170">
    <property type="entry name" value="MUL1-like"/>
</dbReference>
<dbReference type="EC" id="2.3.2.27" evidence="3"/>
<reference evidence="14 15" key="1">
    <citation type="journal article" date="2010" name="Int. J. Syst. Evol. Microbiol.">
        <title>Thiohalobacter thiocyanaticus gen. nov., sp. nov., a moderately halophilic, sulfur-oxidizing gammaproteobacterium from hypersaline lakes, that utilizes thiocyanate.</title>
        <authorList>
            <person name="Sorokin D.Y."/>
            <person name="Kovaleva O.L."/>
            <person name="Tourova T.P."/>
            <person name="Muyzer G."/>
        </authorList>
    </citation>
    <scope>NUCLEOTIDE SEQUENCE [LARGE SCALE GENOMIC DNA]</scope>
    <source>
        <strain evidence="14 15">Hrh1</strain>
    </source>
</reference>
<dbReference type="PROSITE" id="PS00018">
    <property type="entry name" value="EF_HAND_1"/>
    <property type="match status" value="1"/>
</dbReference>
<evidence type="ECO:0000313" key="14">
    <source>
        <dbReference type="EMBL" id="RRQ21344.1"/>
    </source>
</evidence>
<keyword evidence="11 12" id="KW-0472">Membrane</keyword>
<name>A0A426QHW5_9GAMM</name>
<dbReference type="OrthoDB" id="7013907at2"/>
<keyword evidence="9" id="KW-0862">Zinc</keyword>
<dbReference type="GO" id="GO:0061630">
    <property type="term" value="F:ubiquitin protein ligase activity"/>
    <property type="evidence" value="ECO:0007669"/>
    <property type="project" value="UniProtKB-EC"/>
</dbReference>
<keyword evidence="7" id="KW-0863">Zinc-finger</keyword>
<evidence type="ECO:0000313" key="15">
    <source>
        <dbReference type="Proteomes" id="UP000287798"/>
    </source>
</evidence>
<dbReference type="Pfam" id="PF12483">
    <property type="entry name" value="GIDE"/>
    <property type="match status" value="1"/>
</dbReference>
<evidence type="ECO:0000256" key="6">
    <source>
        <dbReference type="ARBA" id="ARBA00022723"/>
    </source>
</evidence>
<dbReference type="GO" id="GO:0016020">
    <property type="term" value="C:membrane"/>
    <property type="evidence" value="ECO:0007669"/>
    <property type="project" value="UniProtKB-SubCell"/>
</dbReference>
<evidence type="ECO:0000256" key="1">
    <source>
        <dbReference type="ARBA" id="ARBA00000900"/>
    </source>
</evidence>
<evidence type="ECO:0000256" key="8">
    <source>
        <dbReference type="ARBA" id="ARBA00022786"/>
    </source>
</evidence>
<comment type="catalytic activity">
    <reaction evidence="1">
        <text>S-ubiquitinyl-[E2 ubiquitin-conjugating enzyme]-L-cysteine + [acceptor protein]-L-lysine = [E2 ubiquitin-conjugating enzyme]-L-cysteine + N(6)-ubiquitinyl-[acceptor protein]-L-lysine.</text>
        <dbReference type="EC" id="2.3.2.27"/>
    </reaction>
</comment>
<keyword evidence="5 12" id="KW-0812">Transmembrane</keyword>
<comment type="subcellular location">
    <subcellularLocation>
        <location evidence="2">Membrane</location>
        <topology evidence="2">Multi-pass membrane protein</topology>
    </subcellularLocation>
</comment>
<evidence type="ECO:0000256" key="2">
    <source>
        <dbReference type="ARBA" id="ARBA00004141"/>
    </source>
</evidence>
<comment type="caution">
    <text evidence="14">The sequence shown here is derived from an EMBL/GenBank/DDBJ whole genome shotgun (WGS) entry which is preliminary data.</text>
</comment>
<keyword evidence="6" id="KW-0479">Metal-binding</keyword>
<evidence type="ECO:0000256" key="9">
    <source>
        <dbReference type="ARBA" id="ARBA00022833"/>
    </source>
</evidence>
<dbReference type="InterPro" id="IPR018247">
    <property type="entry name" value="EF_Hand_1_Ca_BS"/>
</dbReference>
<evidence type="ECO:0000256" key="7">
    <source>
        <dbReference type="ARBA" id="ARBA00022771"/>
    </source>
</evidence>
<feature type="transmembrane region" description="Helical" evidence="12">
    <location>
        <begin position="289"/>
        <end position="308"/>
    </location>
</feature>
<evidence type="ECO:0000256" key="3">
    <source>
        <dbReference type="ARBA" id="ARBA00012483"/>
    </source>
</evidence>
<dbReference type="AlphaFoldDB" id="A0A426QHW5"/>
<organism evidence="14 15">
    <name type="scientific">Thiohalobacter thiocyanaticus</name>
    <dbReference type="NCBI Taxonomy" id="585455"/>
    <lineage>
        <taxon>Bacteria</taxon>
        <taxon>Pseudomonadati</taxon>
        <taxon>Pseudomonadota</taxon>
        <taxon>Gammaproteobacteria</taxon>
        <taxon>Thiohalobacterales</taxon>
        <taxon>Thiohalobacteraceae</taxon>
        <taxon>Thiohalobacter</taxon>
    </lineage>
</organism>
<evidence type="ECO:0000256" key="12">
    <source>
        <dbReference type="SAM" id="Phobius"/>
    </source>
</evidence>
<evidence type="ECO:0000256" key="10">
    <source>
        <dbReference type="ARBA" id="ARBA00022989"/>
    </source>
</evidence>
<dbReference type="GO" id="GO:0016567">
    <property type="term" value="P:protein ubiquitination"/>
    <property type="evidence" value="ECO:0007669"/>
    <property type="project" value="InterPro"/>
</dbReference>
<feature type="transmembrane region" description="Helical" evidence="12">
    <location>
        <begin position="12"/>
        <end position="36"/>
    </location>
</feature>
<accession>A0A426QHW5</accession>
<evidence type="ECO:0000256" key="11">
    <source>
        <dbReference type="ARBA" id="ARBA00023136"/>
    </source>
</evidence>
<feature type="domain" description="E3 Ubiquitin ligase MUL1-like" evidence="13">
    <location>
        <begin position="92"/>
        <end position="192"/>
    </location>
</feature>
<dbReference type="EMBL" id="QZMU01000001">
    <property type="protein sequence ID" value="RRQ21344.1"/>
    <property type="molecule type" value="Genomic_DNA"/>
</dbReference>
<evidence type="ECO:0000259" key="13">
    <source>
        <dbReference type="Pfam" id="PF12483"/>
    </source>
</evidence>
<keyword evidence="8" id="KW-0833">Ubl conjugation pathway</keyword>
<keyword evidence="15" id="KW-1185">Reference proteome</keyword>
<gene>
    <name evidence="14" type="ORF">D6C00_04920</name>
</gene>
<dbReference type="GO" id="GO:0008270">
    <property type="term" value="F:zinc ion binding"/>
    <property type="evidence" value="ECO:0007669"/>
    <property type="project" value="UniProtKB-KW"/>
</dbReference>
<evidence type="ECO:0000256" key="4">
    <source>
        <dbReference type="ARBA" id="ARBA00022679"/>
    </source>
</evidence>
<evidence type="ECO:0000256" key="5">
    <source>
        <dbReference type="ARBA" id="ARBA00022692"/>
    </source>
</evidence>
<keyword evidence="10 12" id="KW-1133">Transmembrane helix</keyword>
<protein>
    <recommendedName>
        <fullName evidence="3">RING-type E3 ubiquitin transferase</fullName>
        <ecNumber evidence="3">2.3.2.27</ecNumber>
    </recommendedName>
</protein>